<keyword evidence="6" id="KW-0520">NAD</keyword>
<keyword evidence="1" id="KW-0963">Cytoplasm</keyword>
<dbReference type="Proteomes" id="UP000824214">
    <property type="component" value="Unassembled WGS sequence"/>
</dbReference>
<dbReference type="CDD" id="cd08175">
    <property type="entry name" value="G1PDH"/>
    <property type="match status" value="1"/>
</dbReference>
<evidence type="ECO:0000256" key="9">
    <source>
        <dbReference type="ARBA" id="ARBA00023264"/>
    </source>
</evidence>
<reference evidence="10" key="2">
    <citation type="submission" date="2021-04" db="EMBL/GenBank/DDBJ databases">
        <authorList>
            <person name="Gilroy R."/>
        </authorList>
    </citation>
    <scope>NUCLEOTIDE SEQUENCE</scope>
    <source>
        <strain evidence="10">ChiBcolR8-3208</strain>
    </source>
</reference>
<dbReference type="InterPro" id="IPR032837">
    <property type="entry name" value="G1PDH"/>
</dbReference>
<evidence type="ECO:0000256" key="4">
    <source>
        <dbReference type="ARBA" id="ARBA00022857"/>
    </source>
</evidence>
<dbReference type="Gene3D" id="1.20.1090.10">
    <property type="entry name" value="Dehydroquinate synthase-like - alpha domain"/>
    <property type="match status" value="1"/>
</dbReference>
<keyword evidence="5" id="KW-0560">Oxidoreductase</keyword>
<proteinExistence type="predicted"/>
<evidence type="ECO:0000313" key="10">
    <source>
        <dbReference type="EMBL" id="HJB37879.1"/>
    </source>
</evidence>
<dbReference type="InterPro" id="IPR016205">
    <property type="entry name" value="Glycerol_DH"/>
</dbReference>
<name>A0A9D2RZM8_9FIRM</name>
<organism evidence="10 11">
    <name type="scientific">Candidatus Acutalibacter ornithocaccae</name>
    <dbReference type="NCBI Taxonomy" id="2838416"/>
    <lineage>
        <taxon>Bacteria</taxon>
        <taxon>Bacillati</taxon>
        <taxon>Bacillota</taxon>
        <taxon>Clostridia</taxon>
        <taxon>Eubacteriales</taxon>
        <taxon>Acutalibacteraceae</taxon>
        <taxon>Acutalibacter</taxon>
    </lineage>
</organism>
<evidence type="ECO:0000256" key="3">
    <source>
        <dbReference type="ARBA" id="ARBA00022723"/>
    </source>
</evidence>
<dbReference type="GO" id="GO:0016614">
    <property type="term" value="F:oxidoreductase activity, acting on CH-OH group of donors"/>
    <property type="evidence" value="ECO:0007669"/>
    <property type="project" value="InterPro"/>
</dbReference>
<dbReference type="AlphaFoldDB" id="A0A9D2RZM8"/>
<sequence length="390" mass="41633">MASILDRPISQWAGMEYSCACGKSHKVDIQAIRVGSGVIQELPGILRDLGASHIFLVADNYTYEAAGRQVEQLLDQAGLAYHKRVFQTETPLVPNEYALGSVLAAMTSQDDMLLAVGSGTLNDVTKYVSARTGIPYVIAATAPSMDGYASTVAPTILDGFKTTLPAVYPAAIVADVDILKDAPMPMLTAGFGDIIGKFTSLADWRLSHQLNGEYYCPEVAGVIEAAVETCAANAQALAQREPQAIQAVTEALILSGLAMGMVGVSRPASGAEHQMAHYWEMDALRRGEEHPLHGNAVGVGTVLAASLYEMAAEYLPQGFAAPDKGQILACLQAAGSCADPKELGIRRELCLESLLHAMELRDRFTVQKLLEQKGKLSLCAQELVARYYGG</sequence>
<dbReference type="GO" id="GO:0046872">
    <property type="term" value="F:metal ion binding"/>
    <property type="evidence" value="ECO:0007669"/>
    <property type="project" value="UniProtKB-KW"/>
</dbReference>
<dbReference type="PANTHER" id="PTHR43616">
    <property type="entry name" value="GLYCEROL DEHYDROGENASE"/>
    <property type="match status" value="1"/>
</dbReference>
<evidence type="ECO:0000256" key="2">
    <source>
        <dbReference type="ARBA" id="ARBA00022516"/>
    </source>
</evidence>
<gene>
    <name evidence="10" type="ORF">H9942_07410</name>
</gene>
<evidence type="ECO:0000256" key="5">
    <source>
        <dbReference type="ARBA" id="ARBA00023002"/>
    </source>
</evidence>
<dbReference type="Pfam" id="PF13685">
    <property type="entry name" value="Fe-ADH_2"/>
    <property type="match status" value="1"/>
</dbReference>
<dbReference type="Gene3D" id="3.40.50.1970">
    <property type="match status" value="1"/>
</dbReference>
<evidence type="ECO:0000256" key="6">
    <source>
        <dbReference type="ARBA" id="ARBA00023027"/>
    </source>
</evidence>
<keyword evidence="8" id="KW-0594">Phospholipid biosynthesis</keyword>
<evidence type="ECO:0000256" key="8">
    <source>
        <dbReference type="ARBA" id="ARBA00023209"/>
    </source>
</evidence>
<keyword evidence="4" id="KW-0521">NADP</keyword>
<keyword evidence="7" id="KW-0443">Lipid metabolism</keyword>
<evidence type="ECO:0000313" key="11">
    <source>
        <dbReference type="Proteomes" id="UP000824214"/>
    </source>
</evidence>
<dbReference type="SUPFAM" id="SSF56796">
    <property type="entry name" value="Dehydroquinate synthase-like"/>
    <property type="match status" value="1"/>
</dbReference>
<keyword evidence="9" id="KW-1208">Phospholipid metabolism</keyword>
<protein>
    <submittedName>
        <fullName evidence="10">Sn-glycerol-1-phosphate dehydrogenase</fullName>
    </submittedName>
</protein>
<keyword evidence="2" id="KW-0444">Lipid biosynthesis</keyword>
<dbReference type="PANTHER" id="PTHR43616:SF5">
    <property type="entry name" value="GLYCEROL DEHYDROGENASE 1"/>
    <property type="match status" value="1"/>
</dbReference>
<dbReference type="GO" id="GO:0008654">
    <property type="term" value="P:phospholipid biosynthetic process"/>
    <property type="evidence" value="ECO:0007669"/>
    <property type="project" value="UniProtKB-KW"/>
</dbReference>
<reference evidence="10" key="1">
    <citation type="journal article" date="2021" name="PeerJ">
        <title>Extensive microbial diversity within the chicken gut microbiome revealed by metagenomics and culture.</title>
        <authorList>
            <person name="Gilroy R."/>
            <person name="Ravi A."/>
            <person name="Getino M."/>
            <person name="Pursley I."/>
            <person name="Horton D.L."/>
            <person name="Alikhan N.F."/>
            <person name="Baker D."/>
            <person name="Gharbi K."/>
            <person name="Hall N."/>
            <person name="Watson M."/>
            <person name="Adriaenssens E.M."/>
            <person name="Foster-Nyarko E."/>
            <person name="Jarju S."/>
            <person name="Secka A."/>
            <person name="Antonio M."/>
            <person name="Oren A."/>
            <person name="Chaudhuri R.R."/>
            <person name="La Ragione R."/>
            <person name="Hildebrand F."/>
            <person name="Pallen M.J."/>
        </authorList>
    </citation>
    <scope>NUCLEOTIDE SEQUENCE</scope>
    <source>
        <strain evidence="10">ChiBcolR8-3208</strain>
    </source>
</reference>
<keyword evidence="3" id="KW-0479">Metal-binding</keyword>
<evidence type="ECO:0000256" key="1">
    <source>
        <dbReference type="ARBA" id="ARBA00022490"/>
    </source>
</evidence>
<evidence type="ECO:0000256" key="7">
    <source>
        <dbReference type="ARBA" id="ARBA00023098"/>
    </source>
</evidence>
<dbReference type="EMBL" id="DWXZ01000155">
    <property type="protein sequence ID" value="HJB37879.1"/>
    <property type="molecule type" value="Genomic_DNA"/>
</dbReference>
<accession>A0A9D2RZM8</accession>
<comment type="caution">
    <text evidence="10">The sequence shown here is derived from an EMBL/GenBank/DDBJ whole genome shotgun (WGS) entry which is preliminary data.</text>
</comment>